<proteinExistence type="inferred from homology"/>
<dbReference type="AlphaFoldDB" id="A0A7J3WCB8"/>
<sequence length="283" mass="31635">MQRLDATPTWETAENMHRNMFTTLLRSYGKFTLKSGGDISADGMEKTADICVVIPTYNEAMNIGKILQQLMGLPFPNLWAVVVDDGSPDGTADVVKKISETNHRIILHNRGAKKGLGSAYYEGFKIALTLKPRVILSMDADGSHPVELVPELVKAVEEGADAAVASRYIKGGKWSSDFFRMLVSRGANLLARMATGAELRDMTSGYRAYSQRAVKHLVEKPFEKGYVFQVELLHRLLSQGYKVVEIPLVFMPRMAGKSKLSKKEIVNFLRWSMKMLFARIMGR</sequence>
<keyword evidence="2" id="KW-0328">Glycosyltransferase</keyword>
<dbReference type="PANTHER" id="PTHR43398">
    <property type="entry name" value="DOLICHOL-PHOSPHATE MANNOSYLTRANSFERASE SUBUNIT 1"/>
    <property type="match status" value="1"/>
</dbReference>
<name>A0A7J3WCB8_CALS0</name>
<accession>A0A7J3WCB8</accession>
<organism evidence="5">
    <name type="scientific">Caldiarchaeum subterraneum</name>
    <dbReference type="NCBI Taxonomy" id="311458"/>
    <lineage>
        <taxon>Archaea</taxon>
        <taxon>Nitrososphaerota</taxon>
        <taxon>Candidatus Caldarchaeales</taxon>
        <taxon>Candidatus Caldarchaeaceae</taxon>
        <taxon>Candidatus Caldarchaeum</taxon>
    </lineage>
</organism>
<evidence type="ECO:0000256" key="2">
    <source>
        <dbReference type="ARBA" id="ARBA00022676"/>
    </source>
</evidence>
<dbReference type="Pfam" id="PF00535">
    <property type="entry name" value="Glycos_transf_2"/>
    <property type="match status" value="1"/>
</dbReference>
<dbReference type="PANTHER" id="PTHR43398:SF1">
    <property type="entry name" value="DOLICHOL-PHOSPHATE MANNOSYLTRANSFERASE SUBUNIT 1"/>
    <property type="match status" value="1"/>
</dbReference>
<dbReference type="FunFam" id="3.90.550.10:FF:000122">
    <property type="entry name" value="Dolichol-phosphate mannosyltransferase subunit 1"/>
    <property type="match status" value="1"/>
</dbReference>
<protein>
    <submittedName>
        <fullName evidence="5">Polyprenol monophosphomannose synthase</fullName>
    </submittedName>
</protein>
<dbReference type="InterPro" id="IPR039528">
    <property type="entry name" value="DPM1-like"/>
</dbReference>
<dbReference type="InterPro" id="IPR029044">
    <property type="entry name" value="Nucleotide-diphossugar_trans"/>
</dbReference>
<dbReference type="Gene3D" id="3.90.550.10">
    <property type="entry name" value="Spore Coat Polysaccharide Biosynthesis Protein SpsA, Chain A"/>
    <property type="match status" value="1"/>
</dbReference>
<dbReference type="InterPro" id="IPR001173">
    <property type="entry name" value="Glyco_trans_2-like"/>
</dbReference>
<dbReference type="CDD" id="cd06442">
    <property type="entry name" value="DPM1_like"/>
    <property type="match status" value="1"/>
</dbReference>
<dbReference type="EMBL" id="DRXG01000067">
    <property type="protein sequence ID" value="HHN52310.1"/>
    <property type="molecule type" value="Genomic_DNA"/>
</dbReference>
<gene>
    <name evidence="5" type="ORF">ENM30_03240</name>
</gene>
<comment type="caution">
    <text evidence="5">The sequence shown here is derived from an EMBL/GenBank/DDBJ whole genome shotgun (WGS) entry which is preliminary data.</text>
</comment>
<evidence type="ECO:0000259" key="4">
    <source>
        <dbReference type="Pfam" id="PF00535"/>
    </source>
</evidence>
<reference evidence="5" key="1">
    <citation type="journal article" date="2020" name="mSystems">
        <title>Genome- and Community-Level Interaction Insights into Carbon Utilization and Element Cycling Functions of Hydrothermarchaeota in Hydrothermal Sediment.</title>
        <authorList>
            <person name="Zhou Z."/>
            <person name="Liu Y."/>
            <person name="Xu W."/>
            <person name="Pan J."/>
            <person name="Luo Z.H."/>
            <person name="Li M."/>
        </authorList>
    </citation>
    <scope>NUCLEOTIDE SEQUENCE [LARGE SCALE GENOMIC DNA]</scope>
    <source>
        <strain evidence="5">SpSt-1073</strain>
    </source>
</reference>
<evidence type="ECO:0000256" key="3">
    <source>
        <dbReference type="ARBA" id="ARBA00022679"/>
    </source>
</evidence>
<comment type="similarity">
    <text evidence="1">Belongs to the glycosyltransferase 2 family.</text>
</comment>
<evidence type="ECO:0000256" key="1">
    <source>
        <dbReference type="ARBA" id="ARBA00006739"/>
    </source>
</evidence>
<keyword evidence="3" id="KW-0808">Transferase</keyword>
<dbReference type="GO" id="GO:0004582">
    <property type="term" value="F:dolichyl-phosphate beta-D-mannosyltransferase activity"/>
    <property type="evidence" value="ECO:0007669"/>
    <property type="project" value="InterPro"/>
</dbReference>
<feature type="domain" description="Glycosyltransferase 2-like" evidence="4">
    <location>
        <begin position="51"/>
        <end position="217"/>
    </location>
</feature>
<evidence type="ECO:0000313" key="5">
    <source>
        <dbReference type="EMBL" id="HHN52310.1"/>
    </source>
</evidence>
<dbReference type="SUPFAM" id="SSF53448">
    <property type="entry name" value="Nucleotide-diphospho-sugar transferases"/>
    <property type="match status" value="1"/>
</dbReference>